<evidence type="ECO:0000313" key="2">
    <source>
        <dbReference type="Proteomes" id="UP000790787"/>
    </source>
</evidence>
<dbReference type="InterPro" id="IPR036691">
    <property type="entry name" value="Endo/exonu/phosph_ase_sf"/>
</dbReference>
<dbReference type="KEGG" id="nta:107813500"/>
<reference evidence="3" key="2">
    <citation type="submission" date="2025-08" db="UniProtKB">
        <authorList>
            <consortium name="RefSeq"/>
        </authorList>
    </citation>
    <scope>IDENTIFICATION</scope>
</reference>
<dbReference type="PANTHER" id="PTHR33116:SF82">
    <property type="entry name" value="RNASE H FAMILY PROTEIN"/>
    <property type="match status" value="1"/>
</dbReference>
<keyword evidence="2" id="KW-1185">Reference proteome</keyword>
<reference evidence="2" key="1">
    <citation type="journal article" date="2014" name="Nat. Commun.">
        <title>The tobacco genome sequence and its comparison with those of tomato and potato.</title>
        <authorList>
            <person name="Sierro N."/>
            <person name="Battey J.N."/>
            <person name="Ouadi S."/>
            <person name="Bakaher N."/>
            <person name="Bovet L."/>
            <person name="Willig A."/>
            <person name="Goepfert S."/>
            <person name="Peitsch M.C."/>
            <person name="Ivanov N.V."/>
        </authorList>
    </citation>
    <scope>NUCLEOTIDE SEQUENCE [LARGE SCALE GENOMIC DNA]</scope>
</reference>
<dbReference type="InterPro" id="IPR000477">
    <property type="entry name" value="RT_dom"/>
</dbReference>
<sequence>MTIELKHVEADDPFQVTIIYTKCKPSMRIPLWQTLRLKSTSCSVPWCVIGDFNVIASVEEKIGGLPYQMKKYIDFLSMIEDYGLVDLGFYGPRYTWSNSIGPCSIVCKRLDRGMVNDNWLSSFLATTITHLAIAGFDHSHLLLELHMSAMWKFHQKLKTTSRALSVWSREQYGDIFQLPKEFKQKVGEAEEKWLSTNDPSDRASLHEIQAQYTKYLKTEEVVLRQKIQLHWFKYGDANSRYFHNLIIGRRRKLYIHKLKNKEGDWIQWDEAIGEAACEFFEEILSETEGVIKEDLLKCIPSMITPEDNVELINDPTLQELKKGIKKPNTGANVGITLDMDKADDRVSWAFTCIILRRVGFCEIIIDMIWRTMSNNWYLVFVNGTGYGFFKSTRGLKQGGPLSPALFIIGAELLSRMINNLTPNQFFNGFYMEKRGPQVNHLSFVDDIIIFTSGCRSSLHKIMKILSDYETTSGQKINKNKSYFMVLASVFHYNVSRIQQITGFTRKESPITYLGCPLYIRRKRIIYFNGLISKVMGRIRGWHDKLLSYGGRVTLIKHVMQSLPIHLFSFVSPPKTVMKQIEKLASQFFWGVEKDRNKYHWASWSKMAYPLKE</sequence>
<dbReference type="STRING" id="4097.A0A1S4BZC4"/>
<protein>
    <recommendedName>
        <fullName evidence="1">Reverse transcriptase domain-containing protein</fullName>
    </recommendedName>
</protein>
<dbReference type="Gene3D" id="3.60.10.10">
    <property type="entry name" value="Endonuclease/exonuclease/phosphatase"/>
    <property type="match status" value="1"/>
</dbReference>
<proteinExistence type="predicted"/>
<dbReference type="SUPFAM" id="SSF56672">
    <property type="entry name" value="DNA/RNA polymerases"/>
    <property type="match status" value="1"/>
</dbReference>
<gene>
    <name evidence="3" type="primary">LOC107813500</name>
</gene>
<dbReference type="AlphaFoldDB" id="A0A1S4BZC4"/>
<dbReference type="GeneID" id="107813500"/>
<dbReference type="Proteomes" id="UP000790787">
    <property type="component" value="Chromosome 24"/>
</dbReference>
<dbReference type="RefSeq" id="XP_016494260.1">
    <property type="nucleotide sequence ID" value="XM_016638774.1"/>
</dbReference>
<dbReference type="OrthoDB" id="1304915at2759"/>
<dbReference type="Pfam" id="PF00078">
    <property type="entry name" value="RVT_1"/>
    <property type="match status" value="1"/>
</dbReference>
<evidence type="ECO:0000313" key="3">
    <source>
        <dbReference type="RefSeq" id="XP_016494260.1"/>
    </source>
</evidence>
<name>A0A1S4BZC4_TOBAC</name>
<dbReference type="PANTHER" id="PTHR33116">
    <property type="entry name" value="REVERSE TRANSCRIPTASE ZINC-BINDING DOMAIN-CONTAINING PROTEIN-RELATED-RELATED"/>
    <property type="match status" value="1"/>
</dbReference>
<accession>A0A1S4BZC4</accession>
<organism evidence="2 3">
    <name type="scientific">Nicotiana tabacum</name>
    <name type="common">Common tobacco</name>
    <dbReference type="NCBI Taxonomy" id="4097"/>
    <lineage>
        <taxon>Eukaryota</taxon>
        <taxon>Viridiplantae</taxon>
        <taxon>Streptophyta</taxon>
        <taxon>Embryophyta</taxon>
        <taxon>Tracheophyta</taxon>
        <taxon>Spermatophyta</taxon>
        <taxon>Magnoliopsida</taxon>
        <taxon>eudicotyledons</taxon>
        <taxon>Gunneridae</taxon>
        <taxon>Pentapetalae</taxon>
        <taxon>asterids</taxon>
        <taxon>lamiids</taxon>
        <taxon>Solanales</taxon>
        <taxon>Solanaceae</taxon>
        <taxon>Nicotianoideae</taxon>
        <taxon>Nicotianeae</taxon>
        <taxon>Nicotiana</taxon>
    </lineage>
</organism>
<dbReference type="PaxDb" id="4097-A0A1S4BZC4"/>
<evidence type="ECO:0000259" key="1">
    <source>
        <dbReference type="Pfam" id="PF00078"/>
    </source>
</evidence>
<dbReference type="OMA" id="CEFFEEI"/>
<dbReference type="InterPro" id="IPR043502">
    <property type="entry name" value="DNA/RNA_pol_sf"/>
</dbReference>
<dbReference type="SUPFAM" id="SSF56219">
    <property type="entry name" value="DNase I-like"/>
    <property type="match status" value="1"/>
</dbReference>